<dbReference type="PANTHER" id="PTHR43776:SF7">
    <property type="entry name" value="D,D-DIPEPTIDE TRANSPORT ATP-BINDING PROTEIN DDPF-RELATED"/>
    <property type="match status" value="1"/>
</dbReference>
<dbReference type="Pfam" id="PF08352">
    <property type="entry name" value="oligo_HPY"/>
    <property type="match status" value="1"/>
</dbReference>
<evidence type="ECO:0000256" key="2">
    <source>
        <dbReference type="ARBA" id="ARBA00022448"/>
    </source>
</evidence>
<dbReference type="InterPro" id="IPR050319">
    <property type="entry name" value="ABC_transp_ATP-bind"/>
</dbReference>
<dbReference type="InterPro" id="IPR027417">
    <property type="entry name" value="P-loop_NTPase"/>
</dbReference>
<evidence type="ECO:0000256" key="4">
    <source>
        <dbReference type="ARBA" id="ARBA00022840"/>
    </source>
</evidence>
<evidence type="ECO:0000256" key="3">
    <source>
        <dbReference type="ARBA" id="ARBA00022741"/>
    </source>
</evidence>
<dbReference type="GO" id="GO:0015833">
    <property type="term" value="P:peptide transport"/>
    <property type="evidence" value="ECO:0007669"/>
    <property type="project" value="InterPro"/>
</dbReference>
<dbReference type="FunFam" id="3.40.50.300:FF:000016">
    <property type="entry name" value="Oligopeptide ABC transporter ATP-binding component"/>
    <property type="match status" value="1"/>
</dbReference>
<dbReference type="PROSITE" id="PS00211">
    <property type="entry name" value="ABC_TRANSPORTER_1"/>
    <property type="match status" value="1"/>
</dbReference>
<name>A0A938XE20_9CLOT</name>
<dbReference type="EMBL" id="JACJKS010000007">
    <property type="protein sequence ID" value="MBM6948287.1"/>
    <property type="molecule type" value="Genomic_DNA"/>
</dbReference>
<organism evidence="6 7">
    <name type="scientific">Mordavella massiliensis</name>
    <dbReference type="NCBI Taxonomy" id="1871024"/>
    <lineage>
        <taxon>Bacteria</taxon>
        <taxon>Bacillati</taxon>
        <taxon>Bacillota</taxon>
        <taxon>Clostridia</taxon>
        <taxon>Eubacteriales</taxon>
        <taxon>Clostridiaceae</taxon>
        <taxon>Mordavella</taxon>
    </lineage>
</organism>
<sequence>MYLLETKDLKVHFPMKNDKKVVIKAVDGVSFQIPEGKTFGLVGESGCGKSTTARAIIRLYEPASGEILFQGKNIANLKGKELKEHRRNVQMVFQDPYASLNPRMTVNQTIMDPMKIYGTGTKDEMQKRVYELMELVGLDKRFAKRYPHEFSGGQRQRIGIARALALNPRLVILDEPVSALDVSVQSQILNLLKDLQRELNLTYLFISHNLSVVDYMCENIAVMYLGHVVEQASREELFREPKHPYTQALLSAIPSIGHQLTGEEKFLTGDIPSPANPPSGCAFHTRCPYATDRCRQEAPVRTQVSGTHTVFCHLQDK</sequence>
<dbReference type="Pfam" id="PF00005">
    <property type="entry name" value="ABC_tran"/>
    <property type="match status" value="1"/>
</dbReference>
<dbReference type="NCBIfam" id="NF008453">
    <property type="entry name" value="PRK11308.1"/>
    <property type="match status" value="1"/>
</dbReference>
<dbReference type="SUPFAM" id="SSF52540">
    <property type="entry name" value="P-loop containing nucleoside triphosphate hydrolases"/>
    <property type="match status" value="1"/>
</dbReference>
<dbReference type="PANTHER" id="PTHR43776">
    <property type="entry name" value="TRANSPORT ATP-BINDING PROTEIN"/>
    <property type="match status" value="1"/>
</dbReference>
<keyword evidence="2" id="KW-0813">Transport</keyword>
<dbReference type="SMART" id="SM00382">
    <property type="entry name" value="AAA"/>
    <property type="match status" value="1"/>
</dbReference>
<accession>A0A938XE20</accession>
<keyword evidence="4 6" id="KW-0067">ATP-binding</keyword>
<comment type="caution">
    <text evidence="6">The sequence shown here is derived from an EMBL/GenBank/DDBJ whole genome shotgun (WGS) entry which is preliminary data.</text>
</comment>
<evidence type="ECO:0000313" key="6">
    <source>
        <dbReference type="EMBL" id="MBM6948287.1"/>
    </source>
</evidence>
<evidence type="ECO:0000313" key="7">
    <source>
        <dbReference type="Proteomes" id="UP000705508"/>
    </source>
</evidence>
<reference evidence="6" key="2">
    <citation type="journal article" date="2021" name="Sci. Rep.">
        <title>The distribution of antibiotic resistance genes in chicken gut microbiota commensals.</title>
        <authorList>
            <person name="Juricova H."/>
            <person name="Matiasovicova J."/>
            <person name="Kubasova T."/>
            <person name="Cejkova D."/>
            <person name="Rychlik I."/>
        </authorList>
    </citation>
    <scope>NUCLEOTIDE SEQUENCE</scope>
    <source>
        <strain evidence="6">An582</strain>
    </source>
</reference>
<proteinExistence type="inferred from homology"/>
<keyword evidence="3" id="KW-0547">Nucleotide-binding</keyword>
<comment type="similarity">
    <text evidence="1">Belongs to the ABC transporter superfamily.</text>
</comment>
<dbReference type="RefSeq" id="WP_275952121.1">
    <property type="nucleotide sequence ID" value="NZ_JACJKS010000007.1"/>
</dbReference>
<dbReference type="NCBIfam" id="TIGR01727">
    <property type="entry name" value="oligo_HPY"/>
    <property type="match status" value="1"/>
</dbReference>
<reference evidence="6" key="1">
    <citation type="submission" date="2020-08" db="EMBL/GenBank/DDBJ databases">
        <authorList>
            <person name="Cejkova D."/>
            <person name="Kubasova T."/>
            <person name="Jahodarova E."/>
            <person name="Rychlik I."/>
        </authorList>
    </citation>
    <scope>NUCLEOTIDE SEQUENCE</scope>
    <source>
        <strain evidence="6">An582</strain>
    </source>
</reference>
<dbReference type="InterPro" id="IPR013563">
    <property type="entry name" value="Oligopep_ABC_C"/>
</dbReference>
<dbReference type="Proteomes" id="UP000705508">
    <property type="component" value="Unassembled WGS sequence"/>
</dbReference>
<dbReference type="Gene3D" id="3.40.50.300">
    <property type="entry name" value="P-loop containing nucleotide triphosphate hydrolases"/>
    <property type="match status" value="1"/>
</dbReference>
<evidence type="ECO:0000256" key="1">
    <source>
        <dbReference type="ARBA" id="ARBA00005417"/>
    </source>
</evidence>
<dbReference type="InterPro" id="IPR003439">
    <property type="entry name" value="ABC_transporter-like_ATP-bd"/>
</dbReference>
<dbReference type="GO" id="GO:0005524">
    <property type="term" value="F:ATP binding"/>
    <property type="evidence" value="ECO:0007669"/>
    <property type="project" value="UniProtKB-KW"/>
</dbReference>
<dbReference type="InterPro" id="IPR003593">
    <property type="entry name" value="AAA+_ATPase"/>
</dbReference>
<dbReference type="CDD" id="cd03257">
    <property type="entry name" value="ABC_NikE_OppD_transporters"/>
    <property type="match status" value="1"/>
</dbReference>
<dbReference type="GO" id="GO:0055085">
    <property type="term" value="P:transmembrane transport"/>
    <property type="evidence" value="ECO:0007669"/>
    <property type="project" value="UniProtKB-ARBA"/>
</dbReference>
<evidence type="ECO:0000259" key="5">
    <source>
        <dbReference type="PROSITE" id="PS50893"/>
    </source>
</evidence>
<feature type="domain" description="ABC transporter" evidence="5">
    <location>
        <begin position="4"/>
        <end position="250"/>
    </location>
</feature>
<dbReference type="GO" id="GO:0016887">
    <property type="term" value="F:ATP hydrolysis activity"/>
    <property type="evidence" value="ECO:0007669"/>
    <property type="project" value="InterPro"/>
</dbReference>
<dbReference type="PROSITE" id="PS50893">
    <property type="entry name" value="ABC_TRANSPORTER_2"/>
    <property type="match status" value="1"/>
</dbReference>
<dbReference type="AlphaFoldDB" id="A0A938XE20"/>
<dbReference type="InterPro" id="IPR017871">
    <property type="entry name" value="ABC_transporter-like_CS"/>
</dbReference>
<gene>
    <name evidence="6" type="ORF">H6A20_06400</name>
</gene>
<protein>
    <submittedName>
        <fullName evidence="6">Dipeptide ABC transporter ATP-binding protein</fullName>
    </submittedName>
</protein>